<dbReference type="RefSeq" id="WP_116631051.1">
    <property type="nucleotide sequence ID" value="NZ_QENU01000001.1"/>
</dbReference>
<evidence type="ECO:0000313" key="2">
    <source>
        <dbReference type="EMBL" id="PVX42954.1"/>
    </source>
</evidence>
<sequence>MNMNVVYKTLKSDRLIEIDDEKRKLIQNELICMMSDLNSFLVENNINYSLGGGSMLGAVRHQGFIPWDDDIDINMDRKEFDKFYSIFKGSSLSDKYELIIPGDENYYYHFPRLIKKGTQYRTIQDLETDKVGLPIDIFIVENLPDNIFLKYIQGILSTFLLYIGASIRTYRIKTQLKELGLEKKFHRKILVRTIFSPIINIIHYTKWFRLMDSIFSIYKNCKRGTFVVIPSGRNHFWGEIYAREKLMNLQLRRFDKEFFFTYSNESYYLSKLYGNYMEVPAEDKREKHSILNLVL</sequence>
<dbReference type="OrthoDB" id="9786100at2"/>
<comment type="caution">
    <text evidence="2">The sequence shown here is derived from an EMBL/GenBank/DDBJ whole genome shotgun (WGS) entry which is preliminary data.</text>
</comment>
<organism evidence="2 3">
    <name type="scientific">Alitibacter langaaensis DSM 22999</name>
    <dbReference type="NCBI Taxonomy" id="1122935"/>
    <lineage>
        <taxon>Bacteria</taxon>
        <taxon>Pseudomonadati</taxon>
        <taxon>Pseudomonadota</taxon>
        <taxon>Gammaproteobacteria</taxon>
        <taxon>Pasteurellales</taxon>
        <taxon>Pasteurellaceae</taxon>
        <taxon>Alitibacter</taxon>
    </lineage>
</organism>
<dbReference type="AlphaFoldDB" id="A0A2U0THD3"/>
<dbReference type="GO" id="GO:0016740">
    <property type="term" value="F:transferase activity"/>
    <property type="evidence" value="ECO:0007669"/>
    <property type="project" value="UniProtKB-KW"/>
</dbReference>
<accession>A0A2U0THD3</accession>
<gene>
    <name evidence="2" type="ORF">C8D76_101293</name>
</gene>
<dbReference type="PANTHER" id="PTHR43404:SF2">
    <property type="entry name" value="LIPOPOLYSACCHARIDE CHOLINEPHOSPHOTRANSFERASE LICD"/>
    <property type="match status" value="1"/>
</dbReference>
<reference evidence="2 3" key="1">
    <citation type="submission" date="2018-05" db="EMBL/GenBank/DDBJ databases">
        <title>Genomic Encyclopedia of Type Strains, Phase IV (KMG-IV): sequencing the most valuable type-strain genomes for metagenomic binning, comparative biology and taxonomic classification.</title>
        <authorList>
            <person name="Goeker M."/>
        </authorList>
    </citation>
    <scope>NUCLEOTIDE SEQUENCE [LARGE SCALE GENOMIC DNA]</scope>
    <source>
        <strain evidence="2 3">DSM 22999</strain>
    </source>
</reference>
<dbReference type="EMBL" id="QENU01000001">
    <property type="protein sequence ID" value="PVX42954.1"/>
    <property type="molecule type" value="Genomic_DNA"/>
</dbReference>
<dbReference type="InterPro" id="IPR007074">
    <property type="entry name" value="LicD/FKTN/FKRP_NTP_transf"/>
</dbReference>
<dbReference type="Gene3D" id="3.30.460.40">
    <property type="match status" value="1"/>
</dbReference>
<keyword evidence="3" id="KW-1185">Reference proteome</keyword>
<name>A0A2U0THD3_9PAST</name>
<proteinExistence type="predicted"/>
<protein>
    <submittedName>
        <fullName evidence="2">Lipopolysaccharide cholinephosphotransferase</fullName>
    </submittedName>
</protein>
<dbReference type="PANTHER" id="PTHR43404">
    <property type="entry name" value="LIPOPOLYSACCHARIDE CHOLINEPHOSPHOTRANSFERASE LICD"/>
    <property type="match status" value="1"/>
</dbReference>
<evidence type="ECO:0000259" key="1">
    <source>
        <dbReference type="Pfam" id="PF04991"/>
    </source>
</evidence>
<dbReference type="Pfam" id="PF04991">
    <property type="entry name" value="LicD"/>
    <property type="match status" value="1"/>
</dbReference>
<dbReference type="Proteomes" id="UP000245909">
    <property type="component" value="Unassembled WGS sequence"/>
</dbReference>
<dbReference type="InterPro" id="IPR052942">
    <property type="entry name" value="LPS_cholinephosphotransferase"/>
</dbReference>
<keyword evidence="2" id="KW-0808">Transferase</keyword>
<evidence type="ECO:0000313" key="3">
    <source>
        <dbReference type="Proteomes" id="UP000245909"/>
    </source>
</evidence>
<feature type="domain" description="LicD/FKTN/FKRP nucleotidyltransferase" evidence="1">
    <location>
        <begin position="43"/>
        <end position="274"/>
    </location>
</feature>
<dbReference type="GO" id="GO:0009100">
    <property type="term" value="P:glycoprotein metabolic process"/>
    <property type="evidence" value="ECO:0007669"/>
    <property type="project" value="UniProtKB-ARBA"/>
</dbReference>